<feature type="domain" description="Beta-lactamase-related" evidence="1">
    <location>
        <begin position="103"/>
        <end position="389"/>
    </location>
</feature>
<dbReference type="SUPFAM" id="SSF56601">
    <property type="entry name" value="beta-lactamase/transpeptidase-like"/>
    <property type="match status" value="1"/>
</dbReference>
<dbReference type="STRING" id="560819.SAMN05428998_1262"/>
<evidence type="ECO:0000259" key="1">
    <source>
        <dbReference type="Pfam" id="PF00144"/>
    </source>
</evidence>
<dbReference type="Proteomes" id="UP000192917">
    <property type="component" value="Unassembled WGS sequence"/>
</dbReference>
<dbReference type="Pfam" id="PF00144">
    <property type="entry name" value="Beta-lactamase"/>
    <property type="match status" value="1"/>
</dbReference>
<name>A0A1Y6CHA5_9PROT</name>
<organism evidence="2 3">
    <name type="scientific">Tistlia consotensis USBA 355</name>
    <dbReference type="NCBI Taxonomy" id="560819"/>
    <lineage>
        <taxon>Bacteria</taxon>
        <taxon>Pseudomonadati</taxon>
        <taxon>Pseudomonadota</taxon>
        <taxon>Alphaproteobacteria</taxon>
        <taxon>Rhodospirillales</taxon>
        <taxon>Rhodovibrionaceae</taxon>
        <taxon>Tistlia</taxon>
    </lineage>
</organism>
<accession>A0A1Y6CHA5</accession>
<keyword evidence="3" id="KW-1185">Reference proteome</keyword>
<dbReference type="Gene3D" id="3.40.710.10">
    <property type="entry name" value="DD-peptidase/beta-lactamase superfamily"/>
    <property type="match status" value="1"/>
</dbReference>
<dbReference type="AlphaFoldDB" id="A0A1Y6CHA5"/>
<dbReference type="PANTHER" id="PTHR43283">
    <property type="entry name" value="BETA-LACTAMASE-RELATED"/>
    <property type="match status" value="1"/>
</dbReference>
<protein>
    <submittedName>
        <fullName evidence="2">CubicO group peptidase, beta-lactamase class C family</fullName>
    </submittedName>
</protein>
<reference evidence="2 3" key="1">
    <citation type="submission" date="2017-04" db="EMBL/GenBank/DDBJ databases">
        <authorList>
            <person name="Afonso C.L."/>
            <person name="Miller P.J."/>
            <person name="Scott M.A."/>
            <person name="Spackman E."/>
            <person name="Goraichik I."/>
            <person name="Dimitrov K.M."/>
            <person name="Suarez D.L."/>
            <person name="Swayne D.E."/>
        </authorList>
    </citation>
    <scope>NUCLEOTIDE SEQUENCE [LARGE SCALE GENOMIC DNA]</scope>
    <source>
        <strain evidence="2 3">USBA 355</strain>
    </source>
</reference>
<proteinExistence type="predicted"/>
<gene>
    <name evidence="2" type="ORF">SAMN05428998_1262</name>
</gene>
<sequence>MTNPTIEPPSVRPRTARELGIMQGFPPPPEKRPTLADWDLAPMNRWAFQHVRGLIPTVEVPAAAAPWELPAAHQDLSAIRFRDDQGRERTIGRWLADSYTDGFLAWHRGRVVAELYLNDMTPATLHLAQSVSKSVVGTTAGILVGQGLLDPDAPFVDYVPEMAASGYGDARLTHAFDMTSGVRFTEDYNAPDSDMTRIDVASGWRPAPDGAPRPTIRDVLLGLPKQREHGLVFDYRSIETDALAWAMERATGKPLAALVSELLWQPMGAEREACFTVDGAGTALADGGFNAGLRDFARLGRLLLEGGRRDGRQLVPADWIGQIRRGGDPAKFGAPYTEVCPRGAYSRQWWTNDRSRGDVMARGVFGQLIYVDPEGDFLAVKLSSWPDYLIPAFSRDSLAALAAIRQALG</sequence>
<evidence type="ECO:0000313" key="3">
    <source>
        <dbReference type="Proteomes" id="UP000192917"/>
    </source>
</evidence>
<dbReference type="EMBL" id="FWZX01000026">
    <property type="protein sequence ID" value="SMF65242.1"/>
    <property type="molecule type" value="Genomic_DNA"/>
</dbReference>
<dbReference type="InterPro" id="IPR001466">
    <property type="entry name" value="Beta-lactam-related"/>
</dbReference>
<evidence type="ECO:0000313" key="2">
    <source>
        <dbReference type="EMBL" id="SMF65242.1"/>
    </source>
</evidence>
<dbReference type="InterPro" id="IPR050789">
    <property type="entry name" value="Diverse_Enzym_Activities"/>
</dbReference>
<dbReference type="PANTHER" id="PTHR43283:SF7">
    <property type="entry name" value="BETA-LACTAMASE-RELATED DOMAIN-CONTAINING PROTEIN"/>
    <property type="match status" value="1"/>
</dbReference>
<dbReference type="RefSeq" id="WP_200808647.1">
    <property type="nucleotide sequence ID" value="NZ_FWZX01000026.1"/>
</dbReference>
<dbReference type="InterPro" id="IPR012338">
    <property type="entry name" value="Beta-lactam/transpept-like"/>
</dbReference>